<evidence type="ECO:0000313" key="4">
    <source>
        <dbReference type="Proteomes" id="UP000557566"/>
    </source>
</evidence>
<feature type="transmembrane region" description="Helical" evidence="1">
    <location>
        <begin position="553"/>
        <end position="575"/>
    </location>
</feature>
<feature type="chain" id="PRO_5034111677" evidence="2">
    <location>
        <begin position="27"/>
        <end position="604"/>
    </location>
</feature>
<comment type="caution">
    <text evidence="3">The sequence shown here is derived from an EMBL/GenBank/DDBJ whole genome shotgun (WGS) entry which is preliminary data.</text>
</comment>
<reference evidence="3 4" key="1">
    <citation type="journal article" date="2020" name="Genome Biol. Evol.">
        <title>A new high-quality draft genome assembly of the Chinese cordyceps Ophiocordyceps sinensis.</title>
        <authorList>
            <person name="Shu R."/>
            <person name="Zhang J."/>
            <person name="Meng Q."/>
            <person name="Zhang H."/>
            <person name="Zhou G."/>
            <person name="Li M."/>
            <person name="Wu P."/>
            <person name="Zhao Y."/>
            <person name="Chen C."/>
            <person name="Qin Q."/>
        </authorList>
    </citation>
    <scope>NUCLEOTIDE SEQUENCE [LARGE SCALE GENOMIC DNA]</scope>
    <source>
        <strain evidence="3 4">IOZ07</strain>
    </source>
</reference>
<keyword evidence="2" id="KW-0732">Signal</keyword>
<keyword evidence="1" id="KW-0812">Transmembrane</keyword>
<dbReference type="AlphaFoldDB" id="A0A8H4LYT2"/>
<keyword evidence="4" id="KW-1185">Reference proteome</keyword>
<evidence type="ECO:0000256" key="2">
    <source>
        <dbReference type="SAM" id="SignalP"/>
    </source>
</evidence>
<feature type="transmembrane region" description="Helical" evidence="1">
    <location>
        <begin position="271"/>
        <end position="293"/>
    </location>
</feature>
<evidence type="ECO:0000256" key="1">
    <source>
        <dbReference type="SAM" id="Phobius"/>
    </source>
</evidence>
<feature type="transmembrane region" description="Helical" evidence="1">
    <location>
        <begin position="305"/>
        <end position="323"/>
    </location>
</feature>
<protein>
    <submittedName>
        <fullName evidence="3">Uncharacterized protein</fullName>
    </submittedName>
</protein>
<gene>
    <name evidence="3" type="ORF">G6O67_004177</name>
</gene>
<organism evidence="3 4">
    <name type="scientific">Ophiocordyceps sinensis</name>
    <dbReference type="NCBI Taxonomy" id="72228"/>
    <lineage>
        <taxon>Eukaryota</taxon>
        <taxon>Fungi</taxon>
        <taxon>Dikarya</taxon>
        <taxon>Ascomycota</taxon>
        <taxon>Pezizomycotina</taxon>
        <taxon>Sordariomycetes</taxon>
        <taxon>Hypocreomycetidae</taxon>
        <taxon>Hypocreales</taxon>
        <taxon>Ophiocordycipitaceae</taxon>
        <taxon>Ophiocordyceps</taxon>
    </lineage>
</organism>
<keyword evidence="1" id="KW-1133">Transmembrane helix</keyword>
<keyword evidence="1" id="KW-0472">Membrane</keyword>
<proteinExistence type="predicted"/>
<feature type="transmembrane region" description="Helical" evidence="1">
    <location>
        <begin position="105"/>
        <end position="126"/>
    </location>
</feature>
<dbReference type="EMBL" id="JAAVMX010000005">
    <property type="protein sequence ID" value="KAF4507706.1"/>
    <property type="molecule type" value="Genomic_DNA"/>
</dbReference>
<feature type="transmembrane region" description="Helical" evidence="1">
    <location>
        <begin position="435"/>
        <end position="458"/>
    </location>
</feature>
<feature type="transmembrane region" description="Helical" evidence="1">
    <location>
        <begin position="498"/>
        <end position="517"/>
    </location>
</feature>
<accession>A0A8H4LYT2</accession>
<sequence length="604" mass="66829">MASILRWHRVCLLALGALTSTGVADAPFTTCRTRVYDMLNGGNETVQSPAGQIDGTNIARFLYTGPVTGLHASFDRTKYVTLTLEGCKYLCNDPVEWYWTHNPTLTLTVALNWVIPIISLIASLPYDSPHARPARRSRARNGRFLTTVSTFVNWTGSPQTALTAVLWNIHQIRQCLRHTFFAGGANEQSSDRLTATKRDAYCVLGCINQFELPPDRQKRRELLRALAYGLLRPMTPDSTAGGGAEPGAERLTRDLLSALAFQLRMYRRRGVYPMLLNLVVFVVAFFISVGLAFSELGTWNTAHSLALGLLFSWLPVLVLFSIIDRNPISSGRNAVLIQRWLWNAAAVSAWEEDASSAEMDWWTPEKQKLASQVPSPNLFLLGKFIGQGRQLGYFGLVHHFLDSVYDVDGFIRPLDDIAADANAGIEHPWSRPASWWAMSVTALLVVWCEILMAFVISYSSPIVGLSCRSGAYLVYGILGTLSWLISCARKNPGDLTKALCYTANGLSLASLLFIVFAQLSGILNNCVCKCGFAGHMGLEVPDFYRNNFDLERWWVVGAVMGGVPLVACVAAALFLHFSLKSLWRASEDTAPTWADSVADVRWLT</sequence>
<feature type="transmembrane region" description="Helical" evidence="1">
    <location>
        <begin position="470"/>
        <end position="486"/>
    </location>
</feature>
<name>A0A8H4LYT2_9HYPO</name>
<feature type="signal peptide" evidence="2">
    <location>
        <begin position="1"/>
        <end position="26"/>
    </location>
</feature>
<dbReference type="OrthoDB" id="5392263at2759"/>
<dbReference type="Proteomes" id="UP000557566">
    <property type="component" value="Unassembled WGS sequence"/>
</dbReference>
<evidence type="ECO:0000313" key="3">
    <source>
        <dbReference type="EMBL" id="KAF4507706.1"/>
    </source>
</evidence>